<dbReference type="InterPro" id="IPR036691">
    <property type="entry name" value="Endo/exonu/phosph_ase_sf"/>
</dbReference>
<dbReference type="SUPFAM" id="SSF56219">
    <property type="entry name" value="DNase I-like"/>
    <property type="match status" value="1"/>
</dbReference>
<evidence type="ECO:0000256" key="1">
    <source>
        <dbReference type="SAM" id="MobiDB-lite"/>
    </source>
</evidence>
<evidence type="ECO:0000313" key="2">
    <source>
        <dbReference type="EMBL" id="CAD6268762.1"/>
    </source>
</evidence>
<dbReference type="Proteomes" id="UP000604825">
    <property type="component" value="Unassembled WGS sequence"/>
</dbReference>
<dbReference type="PANTHER" id="PTHR33087:SF53">
    <property type="entry name" value="CCHC-TYPE DOMAIN-CONTAINING PROTEIN"/>
    <property type="match status" value="1"/>
</dbReference>
<reference evidence="2" key="1">
    <citation type="submission" date="2020-10" db="EMBL/GenBank/DDBJ databases">
        <authorList>
            <person name="Han B."/>
            <person name="Lu T."/>
            <person name="Zhao Q."/>
            <person name="Huang X."/>
            <person name="Zhao Y."/>
        </authorList>
    </citation>
    <scope>NUCLEOTIDE SEQUENCE</scope>
</reference>
<feature type="region of interest" description="Disordered" evidence="1">
    <location>
        <begin position="227"/>
        <end position="261"/>
    </location>
</feature>
<feature type="compositionally biased region" description="Basic and acidic residues" evidence="1">
    <location>
        <begin position="177"/>
        <end position="206"/>
    </location>
</feature>
<dbReference type="Gene3D" id="3.60.10.10">
    <property type="entry name" value="Endonuclease/exonuclease/phosphatase"/>
    <property type="match status" value="1"/>
</dbReference>
<comment type="caution">
    <text evidence="2">The sequence shown here is derived from an EMBL/GenBank/DDBJ whole genome shotgun (WGS) entry which is preliminary data.</text>
</comment>
<dbReference type="PANTHER" id="PTHR33087">
    <property type="entry name" value="OS07G0539200 PROTEIN"/>
    <property type="match status" value="1"/>
</dbReference>
<evidence type="ECO:0000313" key="3">
    <source>
        <dbReference type="Proteomes" id="UP000604825"/>
    </source>
</evidence>
<dbReference type="AlphaFoldDB" id="A0A811RFI7"/>
<proteinExistence type="predicted"/>
<sequence length="553" mass="62667">MGDIRRRRDELIGRAAVCWLPGNSHNTEPHHLGDALRNQLDIHHDDVQVLKHFPEQFLVIFNNPRDRQRVVEVGVLLDNGRRFQFAAWSERRYANNVSWEFRVKVRIEGIPVHCWAEEVATKALGKSCAIHYLEETTRRRQRTRSFDLWAWCCDPCDIPTEARRVFDWDYGVPDTKGERLHGRRAGHDRGRDMRPRRDDDDYDGRRNHGNRRHRSLSAWARNSRCRGGAEDCISSNRWRGRGESPPRRNRPSGGAYQAPAQVWKVKEHKKEKKTKRVSFADPIATELKPPKRSITDDSIMLIKVANSTTLSSNKEKEGGQDGHTTNNSFTKMAEHEGMQGKAASSDYCGITPSEETSPPNITPNATDSSAFEVIWGWYSDTQDILHFARPIEKTTMDAIQDLIEHSALIQKKSGNQDLVTVVCMPAGHGAFGGIGCAPVGHGAFGDPGCAPTGPGAFGGKHEITDLCTLYLPAWLVLGDFNLILNAQEENNARVNLPMINRFRSTVDNLELARIDLRGRKYTWCNDQQSPTMTRIDHFFASADWLELFPRTNL</sequence>
<organism evidence="2 3">
    <name type="scientific">Miscanthus lutarioriparius</name>
    <dbReference type="NCBI Taxonomy" id="422564"/>
    <lineage>
        <taxon>Eukaryota</taxon>
        <taxon>Viridiplantae</taxon>
        <taxon>Streptophyta</taxon>
        <taxon>Embryophyta</taxon>
        <taxon>Tracheophyta</taxon>
        <taxon>Spermatophyta</taxon>
        <taxon>Magnoliopsida</taxon>
        <taxon>Liliopsida</taxon>
        <taxon>Poales</taxon>
        <taxon>Poaceae</taxon>
        <taxon>PACMAD clade</taxon>
        <taxon>Panicoideae</taxon>
        <taxon>Andropogonodae</taxon>
        <taxon>Andropogoneae</taxon>
        <taxon>Saccharinae</taxon>
        <taxon>Miscanthus</taxon>
    </lineage>
</organism>
<name>A0A811RFI7_9POAL</name>
<accession>A0A811RFI7</accession>
<evidence type="ECO:0008006" key="4">
    <source>
        <dbReference type="Google" id="ProtNLM"/>
    </source>
</evidence>
<dbReference type="OrthoDB" id="693750at2759"/>
<feature type="region of interest" description="Disordered" evidence="1">
    <location>
        <begin position="177"/>
        <end position="215"/>
    </location>
</feature>
<gene>
    <name evidence="2" type="ORF">NCGR_LOCUS52067</name>
</gene>
<keyword evidence="3" id="KW-1185">Reference proteome</keyword>
<dbReference type="EMBL" id="CAJGYO010000014">
    <property type="protein sequence ID" value="CAD6268762.1"/>
    <property type="molecule type" value="Genomic_DNA"/>
</dbReference>
<dbReference type="InterPro" id="IPR053253">
    <property type="entry name" value="Sex_diff_modulator"/>
</dbReference>
<protein>
    <recommendedName>
        <fullName evidence="4">DUF4283 domain-containing protein</fullName>
    </recommendedName>
</protein>